<evidence type="ECO:0000313" key="2">
    <source>
        <dbReference type="Proteomes" id="UP000650466"/>
    </source>
</evidence>
<gene>
    <name evidence="1" type="ORF">ICC18_14220</name>
</gene>
<dbReference type="Proteomes" id="UP000650466">
    <property type="component" value="Unassembled WGS sequence"/>
</dbReference>
<protein>
    <submittedName>
        <fullName evidence="1">Uncharacterized protein</fullName>
    </submittedName>
</protein>
<comment type="caution">
    <text evidence="1">The sequence shown here is derived from an EMBL/GenBank/DDBJ whole genome shotgun (WGS) entry which is preliminary data.</text>
</comment>
<proteinExistence type="predicted"/>
<organism evidence="1 2">
    <name type="scientific">Paenibacillus sedimenti</name>
    <dbReference type="NCBI Taxonomy" id="2770274"/>
    <lineage>
        <taxon>Bacteria</taxon>
        <taxon>Bacillati</taxon>
        <taxon>Bacillota</taxon>
        <taxon>Bacilli</taxon>
        <taxon>Bacillales</taxon>
        <taxon>Paenibacillaceae</taxon>
        <taxon>Paenibacillus</taxon>
    </lineage>
</organism>
<accession>A0A926KPU5</accession>
<dbReference type="RefSeq" id="WP_188175067.1">
    <property type="nucleotide sequence ID" value="NZ_JACVVD010000004.1"/>
</dbReference>
<sequence>MSITVTEVMKDGIPYRITEDVETGMYIEECIQEITLPEVSMQEKINALEQSNDFLGQLLVEKDLQILDLQSQNNLLGQQLVAMDLRLLQGGL</sequence>
<name>A0A926KPU5_9BACL</name>
<dbReference type="AlphaFoldDB" id="A0A926KPU5"/>
<evidence type="ECO:0000313" key="1">
    <source>
        <dbReference type="EMBL" id="MBD0381277.1"/>
    </source>
</evidence>
<dbReference type="EMBL" id="JACVVD010000004">
    <property type="protein sequence ID" value="MBD0381277.1"/>
    <property type="molecule type" value="Genomic_DNA"/>
</dbReference>
<keyword evidence="2" id="KW-1185">Reference proteome</keyword>
<reference evidence="1" key="1">
    <citation type="submission" date="2020-09" db="EMBL/GenBank/DDBJ databases">
        <title>Draft Genome Sequence of Paenibacillus sp. WST5.</title>
        <authorList>
            <person name="Bao Z."/>
        </authorList>
    </citation>
    <scope>NUCLEOTIDE SEQUENCE</scope>
    <source>
        <strain evidence="1">WST5</strain>
    </source>
</reference>